<sequence length="80" mass="8844">MNAQDARAAVFAALDEVAPDVDTSDLDTSWRLRQDLEIDSLDFLRLLEVLSESTGVDTPEEDYRGLATVQQVIDYVAARG</sequence>
<evidence type="ECO:0000313" key="3">
    <source>
        <dbReference type="Proteomes" id="UP000537775"/>
    </source>
</evidence>
<gene>
    <name evidence="2" type="ORF">HD594_000018</name>
</gene>
<dbReference type="Gene3D" id="1.10.1200.10">
    <property type="entry name" value="ACP-like"/>
    <property type="match status" value="1"/>
</dbReference>
<evidence type="ECO:0000259" key="1">
    <source>
        <dbReference type="PROSITE" id="PS50075"/>
    </source>
</evidence>
<accession>A0A7X0FLG0</accession>
<proteinExistence type="predicted"/>
<dbReference type="AlphaFoldDB" id="A0A7X0FLG0"/>
<feature type="domain" description="Carrier" evidence="1">
    <location>
        <begin position="1"/>
        <end position="80"/>
    </location>
</feature>
<dbReference type="Pfam" id="PF00550">
    <property type="entry name" value="PP-binding"/>
    <property type="match status" value="1"/>
</dbReference>
<dbReference type="PROSITE" id="PS50075">
    <property type="entry name" value="CARRIER"/>
    <property type="match status" value="1"/>
</dbReference>
<name>A0A7X0FLG0_9MICO</name>
<dbReference type="InterPro" id="IPR036736">
    <property type="entry name" value="ACP-like_sf"/>
</dbReference>
<organism evidence="2 3">
    <name type="scientific">Microbacterium thalassium</name>
    <dbReference type="NCBI Taxonomy" id="362649"/>
    <lineage>
        <taxon>Bacteria</taxon>
        <taxon>Bacillati</taxon>
        <taxon>Actinomycetota</taxon>
        <taxon>Actinomycetes</taxon>
        <taxon>Micrococcales</taxon>
        <taxon>Microbacteriaceae</taxon>
        <taxon>Microbacterium</taxon>
    </lineage>
</organism>
<reference evidence="2 3" key="1">
    <citation type="submission" date="2020-08" db="EMBL/GenBank/DDBJ databases">
        <title>Sequencing the genomes of 1000 actinobacteria strains.</title>
        <authorList>
            <person name="Klenk H.-P."/>
        </authorList>
    </citation>
    <scope>NUCLEOTIDE SEQUENCE [LARGE SCALE GENOMIC DNA]</scope>
    <source>
        <strain evidence="2 3">DSM 12511</strain>
    </source>
</reference>
<comment type="caution">
    <text evidence="2">The sequence shown here is derived from an EMBL/GenBank/DDBJ whole genome shotgun (WGS) entry which is preliminary data.</text>
</comment>
<dbReference type="RefSeq" id="WP_184749005.1">
    <property type="nucleotide sequence ID" value="NZ_BAAAJR010000012.1"/>
</dbReference>
<evidence type="ECO:0000313" key="2">
    <source>
        <dbReference type="EMBL" id="MBB6389705.1"/>
    </source>
</evidence>
<protein>
    <submittedName>
        <fullName evidence="2">Acyl carrier protein</fullName>
    </submittedName>
</protein>
<dbReference type="SUPFAM" id="SSF47336">
    <property type="entry name" value="ACP-like"/>
    <property type="match status" value="1"/>
</dbReference>
<dbReference type="Proteomes" id="UP000537775">
    <property type="component" value="Unassembled WGS sequence"/>
</dbReference>
<keyword evidence="3" id="KW-1185">Reference proteome</keyword>
<dbReference type="InterPro" id="IPR009081">
    <property type="entry name" value="PP-bd_ACP"/>
</dbReference>
<dbReference type="EMBL" id="JACHML010000001">
    <property type="protein sequence ID" value="MBB6389705.1"/>
    <property type="molecule type" value="Genomic_DNA"/>
</dbReference>